<keyword evidence="2" id="KW-1185">Reference proteome</keyword>
<dbReference type="Proteomes" id="UP000479710">
    <property type="component" value="Unassembled WGS sequence"/>
</dbReference>
<reference evidence="1 2" key="1">
    <citation type="submission" date="2019-11" db="EMBL/GenBank/DDBJ databases">
        <title>Whole genome sequence of Oryza granulata.</title>
        <authorList>
            <person name="Li W."/>
        </authorList>
    </citation>
    <scope>NUCLEOTIDE SEQUENCE [LARGE SCALE GENOMIC DNA]</scope>
    <source>
        <strain evidence="2">cv. Menghai</strain>
        <tissue evidence="1">Leaf</tissue>
    </source>
</reference>
<evidence type="ECO:0000313" key="1">
    <source>
        <dbReference type="EMBL" id="KAF0887852.1"/>
    </source>
</evidence>
<accession>A0A6G1BJ34</accession>
<name>A0A6G1BJ34_9ORYZ</name>
<proteinExistence type="predicted"/>
<sequence length="86" mass="9220">MDRLMDRPQSPVSLPNPSLPACGCPTSPWLVTAPQCHGAAAAAYSLPKFRSSLPKVARASASVYTDDDLRGCSGCCSWLPEGRRRE</sequence>
<dbReference type="EMBL" id="SPHZ02000012">
    <property type="protein sequence ID" value="KAF0887852.1"/>
    <property type="molecule type" value="Genomic_DNA"/>
</dbReference>
<protein>
    <submittedName>
        <fullName evidence="1">Uncharacterized protein</fullName>
    </submittedName>
</protein>
<gene>
    <name evidence="1" type="ORF">E2562_004062</name>
</gene>
<comment type="caution">
    <text evidence="1">The sequence shown here is derived from an EMBL/GenBank/DDBJ whole genome shotgun (WGS) entry which is preliminary data.</text>
</comment>
<dbReference type="AlphaFoldDB" id="A0A6G1BJ34"/>
<evidence type="ECO:0000313" key="2">
    <source>
        <dbReference type="Proteomes" id="UP000479710"/>
    </source>
</evidence>
<organism evidence="1 2">
    <name type="scientific">Oryza meyeriana var. granulata</name>
    <dbReference type="NCBI Taxonomy" id="110450"/>
    <lineage>
        <taxon>Eukaryota</taxon>
        <taxon>Viridiplantae</taxon>
        <taxon>Streptophyta</taxon>
        <taxon>Embryophyta</taxon>
        <taxon>Tracheophyta</taxon>
        <taxon>Spermatophyta</taxon>
        <taxon>Magnoliopsida</taxon>
        <taxon>Liliopsida</taxon>
        <taxon>Poales</taxon>
        <taxon>Poaceae</taxon>
        <taxon>BOP clade</taxon>
        <taxon>Oryzoideae</taxon>
        <taxon>Oryzeae</taxon>
        <taxon>Oryzinae</taxon>
        <taxon>Oryza</taxon>
        <taxon>Oryza meyeriana</taxon>
    </lineage>
</organism>